<dbReference type="PROSITE" id="PS00108">
    <property type="entry name" value="PROTEIN_KINASE_ST"/>
    <property type="match status" value="1"/>
</dbReference>
<comment type="catalytic activity">
    <reaction evidence="9">
        <text>L-seryl-[protein] + ATP = O-phospho-L-seryl-[protein] + ADP + H(+)</text>
        <dbReference type="Rhea" id="RHEA:17989"/>
        <dbReference type="Rhea" id="RHEA-COMP:9863"/>
        <dbReference type="Rhea" id="RHEA-COMP:11604"/>
        <dbReference type="ChEBI" id="CHEBI:15378"/>
        <dbReference type="ChEBI" id="CHEBI:29999"/>
        <dbReference type="ChEBI" id="CHEBI:30616"/>
        <dbReference type="ChEBI" id="CHEBI:83421"/>
        <dbReference type="ChEBI" id="CHEBI:456216"/>
        <dbReference type="EC" id="2.7.11.1"/>
    </reaction>
</comment>
<dbReference type="InterPro" id="IPR000719">
    <property type="entry name" value="Prot_kinase_dom"/>
</dbReference>
<evidence type="ECO:0000256" key="10">
    <source>
        <dbReference type="ARBA" id="ARBA00078109"/>
    </source>
</evidence>
<reference evidence="15 16" key="1">
    <citation type="journal article" date="2015" name="Genome Biol. Evol.">
        <title>Phylogenomic analyses indicate that early fungi evolved digesting cell walls of algal ancestors of land plants.</title>
        <authorList>
            <person name="Chang Y."/>
            <person name="Wang S."/>
            <person name="Sekimoto S."/>
            <person name="Aerts A.L."/>
            <person name="Choi C."/>
            <person name="Clum A."/>
            <person name="LaButti K.M."/>
            <person name="Lindquist E.A."/>
            <person name="Yee Ngan C."/>
            <person name="Ohm R.A."/>
            <person name="Salamov A.A."/>
            <person name="Grigoriev I.V."/>
            <person name="Spatafora J.W."/>
            <person name="Berbee M.L."/>
        </authorList>
    </citation>
    <scope>NUCLEOTIDE SEQUENCE [LARGE SCALE GENOMIC DNA]</scope>
    <source>
        <strain evidence="15 16">NRRL 28638</strain>
    </source>
</reference>
<dbReference type="AlphaFoldDB" id="A0A137NUB6"/>
<proteinExistence type="inferred from homology"/>
<keyword evidence="3 12" id="KW-0723">Serine/threonine-protein kinase</keyword>
<evidence type="ECO:0000256" key="13">
    <source>
        <dbReference type="SAM" id="MobiDB-lite"/>
    </source>
</evidence>
<feature type="binding site" evidence="11">
    <location>
        <position position="78"/>
    </location>
    <ligand>
        <name>ATP</name>
        <dbReference type="ChEBI" id="CHEBI:30616"/>
    </ligand>
</feature>
<keyword evidence="16" id="KW-1185">Reference proteome</keyword>
<feature type="compositionally biased region" description="Polar residues" evidence="13">
    <location>
        <begin position="32"/>
        <end position="42"/>
    </location>
</feature>
<evidence type="ECO:0000313" key="16">
    <source>
        <dbReference type="Proteomes" id="UP000070444"/>
    </source>
</evidence>
<dbReference type="GO" id="GO:0004674">
    <property type="term" value="F:protein serine/threonine kinase activity"/>
    <property type="evidence" value="ECO:0007669"/>
    <property type="project" value="UniProtKB-KW"/>
</dbReference>
<evidence type="ECO:0000313" key="15">
    <source>
        <dbReference type="EMBL" id="KXN66405.1"/>
    </source>
</evidence>
<dbReference type="InterPro" id="IPR008271">
    <property type="entry name" value="Ser/Thr_kinase_AS"/>
</dbReference>
<dbReference type="EMBL" id="KQ964730">
    <property type="protein sequence ID" value="KXN66405.1"/>
    <property type="molecule type" value="Genomic_DNA"/>
</dbReference>
<comment type="similarity">
    <text evidence="1">Belongs to the protein kinase superfamily. CAMK Ser/Thr protein kinase family. NIM1 subfamily.</text>
</comment>
<evidence type="ECO:0000256" key="4">
    <source>
        <dbReference type="ARBA" id="ARBA00022679"/>
    </source>
</evidence>
<dbReference type="Proteomes" id="UP000070444">
    <property type="component" value="Unassembled WGS sequence"/>
</dbReference>
<dbReference type="EC" id="2.7.11.1" evidence="2"/>
<evidence type="ECO:0000256" key="2">
    <source>
        <dbReference type="ARBA" id="ARBA00012513"/>
    </source>
</evidence>
<dbReference type="OMA" id="VIYMFMR"/>
<dbReference type="GO" id="GO:0035556">
    <property type="term" value="P:intracellular signal transduction"/>
    <property type="evidence" value="ECO:0007669"/>
    <property type="project" value="TreeGrafter"/>
</dbReference>
<evidence type="ECO:0000259" key="14">
    <source>
        <dbReference type="PROSITE" id="PS50011"/>
    </source>
</evidence>
<dbReference type="OrthoDB" id="6513151at2759"/>
<keyword evidence="7 11" id="KW-0067">ATP-binding</keyword>
<keyword evidence="6 15" id="KW-0418">Kinase</keyword>
<evidence type="ECO:0000256" key="7">
    <source>
        <dbReference type="ARBA" id="ARBA00022840"/>
    </source>
</evidence>
<dbReference type="GO" id="GO:0030003">
    <property type="term" value="P:intracellular monoatomic cation homeostasis"/>
    <property type="evidence" value="ECO:0007669"/>
    <property type="project" value="UniProtKB-ARBA"/>
</dbReference>
<organism evidence="15 16">
    <name type="scientific">Conidiobolus coronatus (strain ATCC 28846 / CBS 209.66 / NRRL 28638)</name>
    <name type="common">Delacroixia coronata</name>
    <dbReference type="NCBI Taxonomy" id="796925"/>
    <lineage>
        <taxon>Eukaryota</taxon>
        <taxon>Fungi</taxon>
        <taxon>Fungi incertae sedis</taxon>
        <taxon>Zoopagomycota</taxon>
        <taxon>Entomophthoromycotina</taxon>
        <taxon>Entomophthoromycetes</taxon>
        <taxon>Entomophthorales</taxon>
        <taxon>Ancylistaceae</taxon>
        <taxon>Conidiobolus</taxon>
    </lineage>
</organism>
<evidence type="ECO:0000256" key="1">
    <source>
        <dbReference type="ARBA" id="ARBA00010791"/>
    </source>
</evidence>
<dbReference type="STRING" id="796925.A0A137NUB6"/>
<dbReference type="InterPro" id="IPR017441">
    <property type="entry name" value="Protein_kinase_ATP_BS"/>
</dbReference>
<feature type="region of interest" description="Disordered" evidence="13">
    <location>
        <begin position="1"/>
        <end position="43"/>
    </location>
</feature>
<dbReference type="FunFam" id="1.10.510.10:FF:000183">
    <property type="entry name" value="Serine/threonine-protein kinase hal4"/>
    <property type="match status" value="1"/>
</dbReference>
<evidence type="ECO:0000256" key="12">
    <source>
        <dbReference type="RuleBase" id="RU000304"/>
    </source>
</evidence>
<evidence type="ECO:0000256" key="3">
    <source>
        <dbReference type="ARBA" id="ARBA00022527"/>
    </source>
</evidence>
<dbReference type="PROSITE" id="PS00107">
    <property type="entry name" value="PROTEIN_KINASE_ATP"/>
    <property type="match status" value="1"/>
</dbReference>
<dbReference type="SMART" id="SM00220">
    <property type="entry name" value="S_TKc"/>
    <property type="match status" value="1"/>
</dbReference>
<dbReference type="InterPro" id="IPR011009">
    <property type="entry name" value="Kinase-like_dom_sf"/>
</dbReference>
<sequence>MNIWAGLLDSKPTTSKSSQSPSSSTTSSTSTLNSKQPASLSQKYGVCERKSIGKGATAVVKVAHKLDREQKEQHFAVKEFRKKRKDETQKEYIKKLTSEFCISSALVHPNVVATIDLIQDEQQNWCQVMEYCPGGDLYNIIKSNHMTEKEINCCFKQLILGLNYLHSMGVAHRDIKPENLIFDDFCRLKITDFGVSDVFKTVWEKTCHRSRGLCGSEPYIAPEMWSDEDYDARLIDVWACGIVYYSMRHRSIPFRMASLDDCNYKTFIEKRRKGTCSQFNQYSEGCKRLMERILEPNPDNRITIAEILEDEWFKSIEVCNEGDYMNSKHKSK</sequence>
<evidence type="ECO:0000256" key="6">
    <source>
        <dbReference type="ARBA" id="ARBA00022777"/>
    </source>
</evidence>
<accession>A0A137NUB6</accession>
<dbReference type="PROSITE" id="PS50011">
    <property type="entry name" value="PROTEIN_KINASE_DOM"/>
    <property type="match status" value="1"/>
</dbReference>
<keyword evidence="4" id="KW-0808">Transferase</keyword>
<feature type="compositionally biased region" description="Low complexity" evidence="13">
    <location>
        <begin position="10"/>
        <end position="31"/>
    </location>
</feature>
<evidence type="ECO:0000256" key="8">
    <source>
        <dbReference type="ARBA" id="ARBA00047899"/>
    </source>
</evidence>
<evidence type="ECO:0000256" key="9">
    <source>
        <dbReference type="ARBA" id="ARBA00048679"/>
    </source>
</evidence>
<feature type="domain" description="Protein kinase" evidence="14">
    <location>
        <begin position="46"/>
        <end position="313"/>
    </location>
</feature>
<dbReference type="PANTHER" id="PTHR24346">
    <property type="entry name" value="MAP/MICROTUBULE AFFINITY-REGULATING KINASE"/>
    <property type="match status" value="1"/>
</dbReference>
<protein>
    <recommendedName>
        <fullName evidence="2">non-specific serine/threonine protein kinase</fullName>
        <ecNumber evidence="2">2.7.11.1</ecNumber>
    </recommendedName>
    <alternativeName>
        <fullName evidence="10">Halotolerance protein 4</fullName>
    </alternativeName>
</protein>
<dbReference type="GO" id="GO:0005524">
    <property type="term" value="F:ATP binding"/>
    <property type="evidence" value="ECO:0007669"/>
    <property type="project" value="UniProtKB-UniRule"/>
</dbReference>
<dbReference type="PANTHER" id="PTHR24346:SF82">
    <property type="entry name" value="KP78A-RELATED"/>
    <property type="match status" value="1"/>
</dbReference>
<dbReference type="CDD" id="cd13994">
    <property type="entry name" value="STKc_HAL4_like"/>
    <property type="match status" value="1"/>
</dbReference>
<dbReference type="SUPFAM" id="SSF56112">
    <property type="entry name" value="Protein kinase-like (PK-like)"/>
    <property type="match status" value="1"/>
</dbReference>
<gene>
    <name evidence="15" type="ORF">CONCODRAFT_76350</name>
</gene>
<evidence type="ECO:0000256" key="11">
    <source>
        <dbReference type="PROSITE-ProRule" id="PRU10141"/>
    </source>
</evidence>
<dbReference type="Gene3D" id="1.10.510.10">
    <property type="entry name" value="Transferase(Phosphotransferase) domain 1"/>
    <property type="match status" value="1"/>
</dbReference>
<name>A0A137NUB6_CONC2</name>
<dbReference type="Pfam" id="PF00069">
    <property type="entry name" value="Pkinase"/>
    <property type="match status" value="1"/>
</dbReference>
<comment type="catalytic activity">
    <reaction evidence="8">
        <text>L-threonyl-[protein] + ATP = O-phospho-L-threonyl-[protein] + ADP + H(+)</text>
        <dbReference type="Rhea" id="RHEA:46608"/>
        <dbReference type="Rhea" id="RHEA-COMP:11060"/>
        <dbReference type="Rhea" id="RHEA-COMP:11605"/>
        <dbReference type="ChEBI" id="CHEBI:15378"/>
        <dbReference type="ChEBI" id="CHEBI:30013"/>
        <dbReference type="ChEBI" id="CHEBI:30616"/>
        <dbReference type="ChEBI" id="CHEBI:61977"/>
        <dbReference type="ChEBI" id="CHEBI:456216"/>
        <dbReference type="EC" id="2.7.11.1"/>
    </reaction>
</comment>
<dbReference type="GO" id="GO:0005737">
    <property type="term" value="C:cytoplasm"/>
    <property type="evidence" value="ECO:0007669"/>
    <property type="project" value="TreeGrafter"/>
</dbReference>
<keyword evidence="5 11" id="KW-0547">Nucleotide-binding</keyword>
<evidence type="ECO:0000256" key="5">
    <source>
        <dbReference type="ARBA" id="ARBA00022741"/>
    </source>
</evidence>